<reference evidence="1" key="2">
    <citation type="journal article" date="2022" name="Microbiol. Resour. Announc.">
        <title>Metagenome Sequencing to Explore Phylogenomics of Terrestrial Cyanobacteria.</title>
        <authorList>
            <person name="Ward R.D."/>
            <person name="Stajich J.E."/>
            <person name="Johansen J.R."/>
            <person name="Huntemann M."/>
            <person name="Clum A."/>
            <person name="Foster B."/>
            <person name="Foster B."/>
            <person name="Roux S."/>
            <person name="Palaniappan K."/>
            <person name="Varghese N."/>
            <person name="Mukherjee S."/>
            <person name="Reddy T.B.K."/>
            <person name="Daum C."/>
            <person name="Copeland A."/>
            <person name="Chen I.A."/>
            <person name="Ivanova N.N."/>
            <person name="Kyrpides N.C."/>
            <person name="Shapiro N."/>
            <person name="Eloe-Fadrosh E.A."/>
            <person name="Pietrasiak N."/>
        </authorList>
    </citation>
    <scope>NUCLEOTIDE SEQUENCE</scope>
    <source>
        <strain evidence="1">GSE-NOS-MK-12-04C</strain>
    </source>
</reference>
<evidence type="ECO:0000313" key="1">
    <source>
        <dbReference type="EMBL" id="MBW4671474.1"/>
    </source>
</evidence>
<comment type="caution">
    <text evidence="1">The sequence shown here is derived from an EMBL/GenBank/DDBJ whole genome shotgun (WGS) entry which is preliminary data.</text>
</comment>
<gene>
    <name evidence="1" type="ORF">KME60_29635</name>
</gene>
<dbReference type="Proteomes" id="UP000729701">
    <property type="component" value="Unassembled WGS sequence"/>
</dbReference>
<evidence type="ECO:0000313" key="2">
    <source>
        <dbReference type="Proteomes" id="UP000729701"/>
    </source>
</evidence>
<proteinExistence type="predicted"/>
<protein>
    <submittedName>
        <fullName evidence="1">Uncharacterized protein</fullName>
    </submittedName>
</protein>
<dbReference type="AlphaFoldDB" id="A0A951UVS7"/>
<name>A0A951UVS7_9CYAN</name>
<dbReference type="EMBL" id="JAHHGZ010000045">
    <property type="protein sequence ID" value="MBW4671474.1"/>
    <property type="molecule type" value="Genomic_DNA"/>
</dbReference>
<organism evidence="1 2">
    <name type="scientific">Cyanomargarita calcarea GSE-NOS-MK-12-04C</name>
    <dbReference type="NCBI Taxonomy" id="2839659"/>
    <lineage>
        <taxon>Bacteria</taxon>
        <taxon>Bacillati</taxon>
        <taxon>Cyanobacteriota</taxon>
        <taxon>Cyanophyceae</taxon>
        <taxon>Nostocales</taxon>
        <taxon>Cyanomargaritaceae</taxon>
        <taxon>Cyanomargarita</taxon>
    </lineage>
</organism>
<reference evidence="1" key="1">
    <citation type="submission" date="2021-05" db="EMBL/GenBank/DDBJ databases">
        <authorList>
            <person name="Pietrasiak N."/>
            <person name="Ward R."/>
            <person name="Stajich J.E."/>
            <person name="Kurbessoian T."/>
        </authorList>
    </citation>
    <scope>NUCLEOTIDE SEQUENCE</scope>
    <source>
        <strain evidence="1">GSE-NOS-MK-12-04C</strain>
    </source>
</reference>
<accession>A0A951UVS7</accession>
<sequence>MPHSLGRGGREGASQSDCCAVVPGTTILKTVVLRIATTTTTRPTTTTILVFGLCALRRALFCTRAGEWEFVGSVEEESMLVPVMSVTISENKAGLGSLVGENRTVAQLYKQIVGDGFC</sequence>